<dbReference type="InterPro" id="IPR016024">
    <property type="entry name" value="ARM-type_fold"/>
</dbReference>
<dbReference type="GO" id="GO:0005829">
    <property type="term" value="C:cytosol"/>
    <property type="evidence" value="ECO:0007669"/>
    <property type="project" value="TreeGrafter"/>
</dbReference>
<dbReference type="Gene3D" id="1.25.40.320">
    <property type="entry name" value="Peptidase M1, leukotriene A4 hydrolase/aminopeptidase C-terminal domain"/>
    <property type="match status" value="1"/>
</dbReference>
<evidence type="ECO:0000256" key="9">
    <source>
        <dbReference type="PIRSR" id="PIRSR634015-1"/>
    </source>
</evidence>
<dbReference type="InterPro" id="IPR001930">
    <property type="entry name" value="Peptidase_M1"/>
</dbReference>
<comment type="similarity">
    <text evidence="2">Belongs to the peptidase M1 family.</text>
</comment>
<feature type="active site" description="Proton acceptor" evidence="9">
    <location>
        <position position="319"/>
    </location>
</feature>
<evidence type="ECO:0000256" key="5">
    <source>
        <dbReference type="ARBA" id="ARBA00022723"/>
    </source>
</evidence>
<dbReference type="FunFam" id="1.10.390.10:FF:000003">
    <property type="entry name" value="Leukotriene A(4) hydrolase"/>
    <property type="match status" value="1"/>
</dbReference>
<dbReference type="InterPro" id="IPR045357">
    <property type="entry name" value="Aminopeptidase_N-like_N"/>
</dbReference>
<evidence type="ECO:0000256" key="4">
    <source>
        <dbReference type="ARBA" id="ARBA00022670"/>
    </source>
</evidence>
<evidence type="ECO:0000313" key="15">
    <source>
        <dbReference type="Proteomes" id="UP000310685"/>
    </source>
</evidence>
<name>A0A4T0MFB8_9BASI</name>
<feature type="binding site" evidence="11">
    <location>
        <position position="341"/>
    </location>
    <ligand>
        <name>Zn(2+)</name>
        <dbReference type="ChEBI" id="CHEBI:29105"/>
        <note>catalytic</note>
    </ligand>
</feature>
<dbReference type="PANTHER" id="PTHR45726:SF3">
    <property type="entry name" value="LEUKOTRIENE A-4 HYDROLASE"/>
    <property type="match status" value="1"/>
</dbReference>
<dbReference type="GO" id="GO:0008270">
    <property type="term" value="F:zinc ion binding"/>
    <property type="evidence" value="ECO:0007669"/>
    <property type="project" value="InterPro"/>
</dbReference>
<keyword evidence="6" id="KW-0378">Hydrolase</keyword>
<dbReference type="GO" id="GO:0070006">
    <property type="term" value="F:metalloaminopeptidase activity"/>
    <property type="evidence" value="ECO:0007669"/>
    <property type="project" value="UniProtKB-ARBA"/>
</dbReference>
<keyword evidence="4" id="KW-0645">Protease</keyword>
<dbReference type="SUPFAM" id="SSF63737">
    <property type="entry name" value="Leukotriene A4 hydrolase N-terminal domain"/>
    <property type="match status" value="1"/>
</dbReference>
<feature type="binding site" evidence="10">
    <location>
        <begin position="594"/>
        <end position="596"/>
    </location>
    <ligand>
        <name>a peptide</name>
        <dbReference type="ChEBI" id="CHEBI:60466"/>
    </ligand>
</feature>
<evidence type="ECO:0000256" key="2">
    <source>
        <dbReference type="ARBA" id="ARBA00010136"/>
    </source>
</evidence>
<dbReference type="Pfam" id="PF09127">
    <property type="entry name" value="Leuk-A4-hydro_C"/>
    <property type="match status" value="1"/>
</dbReference>
<gene>
    <name evidence="14" type="ORF">E3Q22_00901</name>
</gene>
<evidence type="ECO:0000256" key="7">
    <source>
        <dbReference type="ARBA" id="ARBA00022833"/>
    </source>
</evidence>
<feature type="binding site" evidence="10">
    <location>
        <begin position="282"/>
        <end position="287"/>
    </location>
    <ligand>
        <name>a peptide</name>
        <dbReference type="ChEBI" id="CHEBI:60466"/>
    </ligand>
</feature>
<keyword evidence="7 11" id="KW-0862">Zinc</keyword>
<sequence length="650" mass="73753">MKSHVPPKTTPDEATQSNHEDISSTHLSLDWHINWKSSKIIGSVTHALISHKDVVKELHLDASYLEIHRVHINDKKLSYKLHDRHPVMGNKLVISLPTTLKKDDTVSLTVEYSTTTSCTALAWLDKAQTTGGDFPYVYSQCEAIHARSLVPCQDTPARKFTYDAKVRSTLPALMSALRVSPPKDTPLEDVVGKETVYEYNQPIPMPSYLLAIASGKLIFKPFEVPTGVKWNAGVWTEPELMDASFWEFKEDTSRYVHQAEQLAGIDYEWTTYDILIQPKSAPFGGMENICGYPQSVSLTFATPTLLAGDRSLTDVIAHEISHSWFGNLITCANWNSFWTNEGFTTYMERLILQFLHGKADRDFSYIIGRKALQESLEEMSSEPRYQKLVIPYHVGEDPDEGFSSVPYDKGANFLYYLEKTVGGLDVFLPFVKSYVREFRGKSIATADFHNHLFNFFADNQNALDALKKVDFDAWYNGSGLSLPVELDYDTSLADVAYSLAEKWNNQRDSEVDHLKEVFSEGDIHSFNSNQKVVFLEKLQSYPTFKKTIPESLATVYGFDKAQNAEIRFRFYMLALTTGSTYVHPAAEWVSRQGRMKFCRPLFRSLNKVDSDTAKKTFLDNQSFYHPIAAKQIRRDLKLDEAVPASTCSIV</sequence>
<dbReference type="InterPro" id="IPR027268">
    <property type="entry name" value="Peptidase_M4/M1_CTD_sf"/>
</dbReference>
<evidence type="ECO:0000256" key="1">
    <source>
        <dbReference type="ARBA" id="ARBA00004496"/>
    </source>
</evidence>
<dbReference type="FunFam" id="1.25.40.320:FF:000001">
    <property type="entry name" value="Leukotriene A(4) hydrolase"/>
    <property type="match status" value="1"/>
</dbReference>
<dbReference type="FunFam" id="2.60.40.1730:FF:000004">
    <property type="entry name" value="Leukotriene A(4) hydrolase"/>
    <property type="match status" value="1"/>
</dbReference>
<dbReference type="PRINTS" id="PR00756">
    <property type="entry name" value="ALADIPTASE"/>
</dbReference>
<dbReference type="CDD" id="cd09599">
    <property type="entry name" value="M1_LTA4H"/>
    <property type="match status" value="1"/>
</dbReference>
<dbReference type="GO" id="GO:0004301">
    <property type="term" value="F:epoxide hydrolase activity"/>
    <property type="evidence" value="ECO:0007669"/>
    <property type="project" value="TreeGrafter"/>
</dbReference>
<dbReference type="InterPro" id="IPR015211">
    <property type="entry name" value="Peptidase_M1_C"/>
</dbReference>
<evidence type="ECO:0000256" key="6">
    <source>
        <dbReference type="ARBA" id="ARBA00022801"/>
    </source>
</evidence>
<dbReference type="Proteomes" id="UP000310685">
    <property type="component" value="Unassembled WGS sequence"/>
</dbReference>
<evidence type="ECO:0000259" key="13">
    <source>
        <dbReference type="SMART" id="SM01263"/>
    </source>
</evidence>
<dbReference type="Pfam" id="PF17900">
    <property type="entry name" value="Peptidase_M1_N"/>
    <property type="match status" value="1"/>
</dbReference>
<dbReference type="AlphaFoldDB" id="A0A4T0MFB8"/>
<evidence type="ECO:0000313" key="14">
    <source>
        <dbReference type="EMBL" id="TIB81607.1"/>
    </source>
</evidence>
<feature type="binding site" evidence="11">
    <location>
        <position position="322"/>
    </location>
    <ligand>
        <name>Zn(2+)</name>
        <dbReference type="ChEBI" id="CHEBI:29105"/>
        <note>catalytic</note>
    </ligand>
</feature>
<dbReference type="InterPro" id="IPR038502">
    <property type="entry name" value="M1_LTA-4_hydro/amino_C_sf"/>
</dbReference>
<dbReference type="Gene3D" id="1.10.390.10">
    <property type="entry name" value="Neutral Protease Domain 2"/>
    <property type="match status" value="1"/>
</dbReference>
<keyword evidence="3" id="KW-0963">Cytoplasm</keyword>
<proteinExistence type="inferred from homology"/>
<feature type="region of interest" description="Disordered" evidence="12">
    <location>
        <begin position="1"/>
        <end position="21"/>
    </location>
</feature>
<keyword evidence="5 11" id="KW-0479">Metal-binding</keyword>
<evidence type="ECO:0000256" key="10">
    <source>
        <dbReference type="PIRSR" id="PIRSR634015-2"/>
    </source>
</evidence>
<dbReference type="InterPro" id="IPR049980">
    <property type="entry name" value="LTA4H_cat"/>
</dbReference>
<reference evidence="14 15" key="1">
    <citation type="submission" date="2019-03" db="EMBL/GenBank/DDBJ databases">
        <title>Sequencing 25 genomes of Wallemia mellicola.</title>
        <authorList>
            <person name="Gostincar C."/>
        </authorList>
    </citation>
    <scope>NUCLEOTIDE SEQUENCE [LARGE SCALE GENOMIC DNA]</scope>
    <source>
        <strain evidence="14 15">EXF-6152</strain>
    </source>
</reference>
<dbReference type="Gene3D" id="2.60.40.1730">
    <property type="entry name" value="tricorn interacting facor f3 domain"/>
    <property type="match status" value="1"/>
</dbReference>
<dbReference type="InterPro" id="IPR034015">
    <property type="entry name" value="M1_LTA4H"/>
</dbReference>
<evidence type="ECO:0000256" key="8">
    <source>
        <dbReference type="ARBA" id="ARBA00023049"/>
    </source>
</evidence>
<dbReference type="EMBL" id="SPRC01000006">
    <property type="protein sequence ID" value="TIB81607.1"/>
    <property type="molecule type" value="Genomic_DNA"/>
</dbReference>
<dbReference type="SUPFAM" id="SSF48371">
    <property type="entry name" value="ARM repeat"/>
    <property type="match status" value="1"/>
</dbReference>
<dbReference type="Gene3D" id="3.30.2010.30">
    <property type="match status" value="1"/>
</dbReference>
<accession>A0A4T0MFB8</accession>
<evidence type="ECO:0000256" key="11">
    <source>
        <dbReference type="PIRSR" id="PIRSR634015-3"/>
    </source>
</evidence>
<dbReference type="PANTHER" id="PTHR45726">
    <property type="entry name" value="LEUKOTRIENE A-4 HYDROLASE"/>
    <property type="match status" value="1"/>
</dbReference>
<evidence type="ECO:0000256" key="3">
    <source>
        <dbReference type="ARBA" id="ARBA00022490"/>
    </source>
</evidence>
<comment type="cofactor">
    <cofactor evidence="11">
        <name>Zn(2+)</name>
        <dbReference type="ChEBI" id="CHEBI:29105"/>
    </cofactor>
    <text evidence="11">Binds 1 zinc ion per subunit.</text>
</comment>
<feature type="binding site" evidence="10">
    <location>
        <begin position="140"/>
        <end position="142"/>
    </location>
    <ligand>
        <name>a peptide</name>
        <dbReference type="ChEBI" id="CHEBI:60466"/>
    </ligand>
</feature>
<dbReference type="InterPro" id="IPR042097">
    <property type="entry name" value="Aminopeptidase_N-like_N_sf"/>
</dbReference>
<dbReference type="InterPro" id="IPR014782">
    <property type="entry name" value="Peptidase_M1_dom"/>
</dbReference>
<feature type="binding site" evidence="11">
    <location>
        <position position="318"/>
    </location>
    <ligand>
        <name>Zn(2+)</name>
        <dbReference type="ChEBI" id="CHEBI:29105"/>
        <note>catalytic</note>
    </ligand>
</feature>
<dbReference type="SMART" id="SM01263">
    <property type="entry name" value="Leuk-A4-hydro_C"/>
    <property type="match status" value="1"/>
</dbReference>
<comment type="caution">
    <text evidence="14">The sequence shown here is derived from an EMBL/GenBank/DDBJ whole genome shotgun (WGS) entry which is preliminary data.</text>
</comment>
<feature type="domain" description="Peptidase M1 leukotriene A4 hydrolase/aminopeptidase C-terminal" evidence="13">
    <location>
        <begin position="491"/>
        <end position="636"/>
    </location>
</feature>
<protein>
    <recommendedName>
        <fullName evidence="13">Peptidase M1 leukotriene A4 hydrolase/aminopeptidase C-terminal domain-containing protein</fullName>
    </recommendedName>
</protein>
<dbReference type="Pfam" id="PF01433">
    <property type="entry name" value="Peptidase_M1"/>
    <property type="match status" value="1"/>
</dbReference>
<comment type="subcellular location">
    <subcellularLocation>
        <location evidence="1">Cytoplasm</location>
    </subcellularLocation>
</comment>
<dbReference type="FunFam" id="3.30.2010.30:FF:000001">
    <property type="entry name" value="Leukotriene A(4) hydrolase"/>
    <property type="match status" value="1"/>
</dbReference>
<dbReference type="SUPFAM" id="SSF55486">
    <property type="entry name" value="Metalloproteases ('zincins'), catalytic domain"/>
    <property type="match status" value="1"/>
</dbReference>
<dbReference type="GO" id="GO:0006508">
    <property type="term" value="P:proteolysis"/>
    <property type="evidence" value="ECO:0007669"/>
    <property type="project" value="UniProtKB-KW"/>
</dbReference>
<evidence type="ECO:0000256" key="12">
    <source>
        <dbReference type="SAM" id="MobiDB-lite"/>
    </source>
</evidence>
<organism evidence="14 15">
    <name type="scientific">Wallemia mellicola</name>
    <dbReference type="NCBI Taxonomy" id="1708541"/>
    <lineage>
        <taxon>Eukaryota</taxon>
        <taxon>Fungi</taxon>
        <taxon>Dikarya</taxon>
        <taxon>Basidiomycota</taxon>
        <taxon>Wallemiomycotina</taxon>
        <taxon>Wallemiomycetes</taxon>
        <taxon>Wallemiales</taxon>
        <taxon>Wallemiaceae</taxon>
        <taxon>Wallemia</taxon>
    </lineage>
</organism>
<feature type="active site" description="Proton donor" evidence="9">
    <location>
        <position position="407"/>
    </location>
</feature>
<keyword evidence="8" id="KW-0482">Metalloprotease</keyword>